<accession>A0A7J0ET20</accession>
<dbReference type="EMBL" id="BJWL01000006">
    <property type="protein sequence ID" value="GFY89492.1"/>
    <property type="molecule type" value="Genomic_DNA"/>
</dbReference>
<dbReference type="AlphaFoldDB" id="A0A7J0ET20"/>
<sequence>MNCLYFTILYAAGIINELGPESISAISCILNLPLDDFRKSDSSSSTKTHLGLVFGLTGAGVVVLVIILGLYYLWDRKWRKKSKPDLDDEDQEDYIGVHSHDQEISKRYLVYDYMPNGNLDDQQGQSHLRTTRVAGTHKYLAPEYALYGHGAPEREERHFTSLCVNAHGLGLVAHEGGESGGCLGCLVVERRRWFDK</sequence>
<comment type="caution">
    <text evidence="2">The sequence shown here is derived from an EMBL/GenBank/DDBJ whole genome shotgun (WGS) entry which is preliminary data.</text>
</comment>
<dbReference type="InterPro" id="IPR011009">
    <property type="entry name" value="Kinase-like_dom_sf"/>
</dbReference>
<proteinExistence type="predicted"/>
<protein>
    <submittedName>
        <fullName evidence="2">Uncharacterized protein</fullName>
    </submittedName>
</protein>
<organism evidence="2 3">
    <name type="scientific">Actinidia rufa</name>
    <dbReference type="NCBI Taxonomy" id="165716"/>
    <lineage>
        <taxon>Eukaryota</taxon>
        <taxon>Viridiplantae</taxon>
        <taxon>Streptophyta</taxon>
        <taxon>Embryophyta</taxon>
        <taxon>Tracheophyta</taxon>
        <taxon>Spermatophyta</taxon>
        <taxon>Magnoliopsida</taxon>
        <taxon>eudicotyledons</taxon>
        <taxon>Gunneridae</taxon>
        <taxon>Pentapetalae</taxon>
        <taxon>asterids</taxon>
        <taxon>Ericales</taxon>
        <taxon>Actinidiaceae</taxon>
        <taxon>Actinidia</taxon>
    </lineage>
</organism>
<evidence type="ECO:0000256" key="1">
    <source>
        <dbReference type="SAM" id="Phobius"/>
    </source>
</evidence>
<evidence type="ECO:0000313" key="3">
    <source>
        <dbReference type="Proteomes" id="UP000585474"/>
    </source>
</evidence>
<feature type="transmembrane region" description="Helical" evidence="1">
    <location>
        <begin position="49"/>
        <end position="74"/>
    </location>
</feature>
<gene>
    <name evidence="2" type="ORF">Acr_06g0014320</name>
</gene>
<evidence type="ECO:0000313" key="2">
    <source>
        <dbReference type="EMBL" id="GFY89492.1"/>
    </source>
</evidence>
<dbReference type="Proteomes" id="UP000585474">
    <property type="component" value="Unassembled WGS sequence"/>
</dbReference>
<keyword evidence="1" id="KW-1133">Transmembrane helix</keyword>
<reference evidence="2 3" key="1">
    <citation type="submission" date="2019-07" db="EMBL/GenBank/DDBJ databases">
        <title>De Novo Assembly of kiwifruit Actinidia rufa.</title>
        <authorList>
            <person name="Sugita-Konishi S."/>
            <person name="Sato K."/>
            <person name="Mori E."/>
            <person name="Abe Y."/>
            <person name="Kisaki G."/>
            <person name="Hamano K."/>
            <person name="Suezawa K."/>
            <person name="Otani M."/>
            <person name="Fukuda T."/>
            <person name="Manabe T."/>
            <person name="Gomi K."/>
            <person name="Tabuchi M."/>
            <person name="Akimitsu K."/>
            <person name="Kataoka I."/>
        </authorList>
    </citation>
    <scope>NUCLEOTIDE SEQUENCE [LARGE SCALE GENOMIC DNA]</scope>
    <source>
        <strain evidence="3">cv. Fuchu</strain>
    </source>
</reference>
<dbReference type="OrthoDB" id="69842at2759"/>
<dbReference type="SUPFAM" id="SSF56112">
    <property type="entry name" value="Protein kinase-like (PK-like)"/>
    <property type="match status" value="1"/>
</dbReference>
<name>A0A7J0ET20_9ERIC</name>
<keyword evidence="1" id="KW-0472">Membrane</keyword>
<keyword evidence="3" id="KW-1185">Reference proteome</keyword>
<keyword evidence="1" id="KW-0812">Transmembrane</keyword>